<dbReference type="AlphaFoldDB" id="F0ZEZ7"/>
<dbReference type="InParanoid" id="F0ZEZ7"/>
<dbReference type="Pfam" id="PF00240">
    <property type="entry name" value="ubiquitin"/>
    <property type="match status" value="1"/>
</dbReference>
<evidence type="ECO:0000313" key="2">
    <source>
        <dbReference type="EMBL" id="EGC37520.1"/>
    </source>
</evidence>
<dbReference type="EMBL" id="GL870998">
    <property type="protein sequence ID" value="EGC37520.1"/>
    <property type="molecule type" value="Genomic_DNA"/>
</dbReference>
<gene>
    <name evidence="2" type="ORF">DICPUDRAFT_149915</name>
</gene>
<dbReference type="GO" id="GO:0031386">
    <property type="term" value="F:protein tag activity"/>
    <property type="evidence" value="ECO:0000318"/>
    <property type="project" value="GO_Central"/>
</dbReference>
<protein>
    <recommendedName>
        <fullName evidence="1">Ubiquitin-like domain-containing protein</fullName>
    </recommendedName>
</protein>
<dbReference type="GeneID" id="10499712"/>
<keyword evidence="3" id="KW-1185">Reference proteome</keyword>
<dbReference type="GO" id="GO:0005737">
    <property type="term" value="C:cytoplasm"/>
    <property type="evidence" value="ECO:0000318"/>
    <property type="project" value="GO_Central"/>
</dbReference>
<dbReference type="VEuPathDB" id="AmoebaDB:DICPUDRAFT_149915"/>
<dbReference type="SUPFAM" id="SSF54236">
    <property type="entry name" value="Ubiquitin-like"/>
    <property type="match status" value="1"/>
</dbReference>
<dbReference type="CDD" id="cd17039">
    <property type="entry name" value="Ubl_ubiquitin_like"/>
    <property type="match status" value="1"/>
</dbReference>
<organism evidence="2 3">
    <name type="scientific">Dictyostelium purpureum</name>
    <name type="common">Slime mold</name>
    <dbReference type="NCBI Taxonomy" id="5786"/>
    <lineage>
        <taxon>Eukaryota</taxon>
        <taxon>Amoebozoa</taxon>
        <taxon>Evosea</taxon>
        <taxon>Eumycetozoa</taxon>
        <taxon>Dictyostelia</taxon>
        <taxon>Dictyosteliales</taxon>
        <taxon>Dictyosteliaceae</taxon>
        <taxon>Dictyostelium</taxon>
    </lineage>
</organism>
<sequence>MVEFKVKVGTLTHGVVTVSVSSEDTIASLKDRLVGPTGAPIDQQIILLNGSL</sequence>
<dbReference type="GO" id="GO:0031625">
    <property type="term" value="F:ubiquitin protein ligase binding"/>
    <property type="evidence" value="ECO:0000318"/>
    <property type="project" value="GO_Central"/>
</dbReference>
<dbReference type="InterPro" id="IPR000626">
    <property type="entry name" value="Ubiquitin-like_dom"/>
</dbReference>
<dbReference type="GO" id="GO:0019941">
    <property type="term" value="P:modification-dependent protein catabolic process"/>
    <property type="evidence" value="ECO:0000318"/>
    <property type="project" value="GO_Central"/>
</dbReference>
<dbReference type="RefSeq" id="XP_003285994.1">
    <property type="nucleotide sequence ID" value="XM_003285946.1"/>
</dbReference>
<accession>F0ZEZ7</accession>
<dbReference type="InterPro" id="IPR029071">
    <property type="entry name" value="Ubiquitin-like_domsf"/>
</dbReference>
<feature type="domain" description="Ubiquitin-like" evidence="1">
    <location>
        <begin position="4"/>
        <end position="52"/>
    </location>
</feature>
<dbReference type="Gene3D" id="3.10.20.90">
    <property type="entry name" value="Phosphatidylinositol 3-kinase Catalytic Subunit, Chain A, domain 1"/>
    <property type="match status" value="1"/>
</dbReference>
<dbReference type="OrthoDB" id="6492466at2759"/>
<name>F0ZEZ7_DICPU</name>
<reference evidence="3" key="1">
    <citation type="journal article" date="2011" name="Genome Biol.">
        <title>Comparative genomics of the social amoebae Dictyostelium discoideum and Dictyostelium purpureum.</title>
        <authorList>
            <consortium name="US DOE Joint Genome Institute (JGI-PGF)"/>
            <person name="Sucgang R."/>
            <person name="Kuo A."/>
            <person name="Tian X."/>
            <person name="Salerno W."/>
            <person name="Parikh A."/>
            <person name="Feasley C.L."/>
            <person name="Dalin E."/>
            <person name="Tu H."/>
            <person name="Huang E."/>
            <person name="Barry K."/>
            <person name="Lindquist E."/>
            <person name="Shapiro H."/>
            <person name="Bruce D."/>
            <person name="Schmutz J."/>
            <person name="Salamov A."/>
            <person name="Fey P."/>
            <person name="Gaudet P."/>
            <person name="Anjard C."/>
            <person name="Babu M.M."/>
            <person name="Basu S."/>
            <person name="Bushmanova Y."/>
            <person name="van der Wel H."/>
            <person name="Katoh-Kurasawa M."/>
            <person name="Dinh C."/>
            <person name="Coutinho P.M."/>
            <person name="Saito T."/>
            <person name="Elias M."/>
            <person name="Schaap P."/>
            <person name="Kay R.R."/>
            <person name="Henrissat B."/>
            <person name="Eichinger L."/>
            <person name="Rivero F."/>
            <person name="Putnam N.H."/>
            <person name="West C.M."/>
            <person name="Loomis W.F."/>
            <person name="Chisholm R.L."/>
            <person name="Shaulsky G."/>
            <person name="Strassmann J.E."/>
            <person name="Queller D.C."/>
            <person name="Kuspa A."/>
            <person name="Grigoriev I.V."/>
        </authorList>
    </citation>
    <scope>NUCLEOTIDE SEQUENCE [LARGE SCALE GENOMIC DNA]</scope>
    <source>
        <strain evidence="3">QSDP1</strain>
    </source>
</reference>
<evidence type="ECO:0000313" key="3">
    <source>
        <dbReference type="Proteomes" id="UP000001064"/>
    </source>
</evidence>
<dbReference type="GO" id="GO:0005634">
    <property type="term" value="C:nucleus"/>
    <property type="evidence" value="ECO:0000318"/>
    <property type="project" value="GO_Central"/>
</dbReference>
<dbReference type="GO" id="GO:0016567">
    <property type="term" value="P:protein ubiquitination"/>
    <property type="evidence" value="ECO:0000318"/>
    <property type="project" value="GO_Central"/>
</dbReference>
<dbReference type="Proteomes" id="UP000001064">
    <property type="component" value="Unassembled WGS sequence"/>
</dbReference>
<dbReference type="KEGG" id="dpp:DICPUDRAFT_149915"/>
<dbReference type="PROSITE" id="PS50053">
    <property type="entry name" value="UBIQUITIN_2"/>
    <property type="match status" value="1"/>
</dbReference>
<proteinExistence type="predicted"/>
<evidence type="ECO:0000259" key="1">
    <source>
        <dbReference type="PROSITE" id="PS50053"/>
    </source>
</evidence>